<dbReference type="InterPro" id="IPR010128">
    <property type="entry name" value="ATPase_T1SS_PrtD-like"/>
</dbReference>
<dbReference type="NCBIfam" id="TIGR01842">
    <property type="entry name" value="type_I_sec_PrtD"/>
    <property type="match status" value="1"/>
</dbReference>
<evidence type="ECO:0000259" key="8">
    <source>
        <dbReference type="PROSITE" id="PS50893"/>
    </source>
</evidence>
<reference evidence="11" key="1">
    <citation type="journal article" date="2019" name="Int. J. Syst. Evol. Microbiol.">
        <title>The Global Catalogue of Microorganisms (GCM) 10K type strain sequencing project: providing services to taxonomists for standard genome sequencing and annotation.</title>
        <authorList>
            <consortium name="The Broad Institute Genomics Platform"/>
            <consortium name="The Broad Institute Genome Sequencing Center for Infectious Disease"/>
            <person name="Wu L."/>
            <person name="Ma J."/>
        </authorList>
    </citation>
    <scope>NUCLEOTIDE SEQUENCE [LARGE SCALE GENOMIC DNA]</scope>
    <source>
        <strain evidence="11">KCTC 12861</strain>
    </source>
</reference>
<comment type="subcellular location">
    <subcellularLocation>
        <location evidence="1">Cell membrane</location>
        <topology evidence="1">Multi-pass membrane protein</topology>
    </subcellularLocation>
</comment>
<evidence type="ECO:0000256" key="1">
    <source>
        <dbReference type="ARBA" id="ARBA00004651"/>
    </source>
</evidence>
<dbReference type="PANTHER" id="PTHR24221">
    <property type="entry name" value="ATP-BINDING CASSETTE SUB-FAMILY B"/>
    <property type="match status" value="1"/>
</dbReference>
<dbReference type="InterPro" id="IPR003439">
    <property type="entry name" value="ABC_transporter-like_ATP-bd"/>
</dbReference>
<evidence type="ECO:0000259" key="9">
    <source>
        <dbReference type="PROSITE" id="PS50929"/>
    </source>
</evidence>
<evidence type="ECO:0000313" key="10">
    <source>
        <dbReference type="EMBL" id="GHB50070.1"/>
    </source>
</evidence>
<dbReference type="EMBL" id="BMXE01000013">
    <property type="protein sequence ID" value="GHB50070.1"/>
    <property type="molecule type" value="Genomic_DNA"/>
</dbReference>
<feature type="domain" description="ABC transmembrane type-1" evidence="9">
    <location>
        <begin position="1"/>
        <end position="270"/>
    </location>
</feature>
<keyword evidence="4" id="KW-0067">ATP-binding</keyword>
<protein>
    <submittedName>
        <fullName evidence="10">Type I secretion protein</fullName>
    </submittedName>
</protein>
<organism evidence="10 11">
    <name type="scientific">Pseudovibrio japonicus</name>
    <dbReference type="NCBI Taxonomy" id="366534"/>
    <lineage>
        <taxon>Bacteria</taxon>
        <taxon>Pseudomonadati</taxon>
        <taxon>Pseudomonadota</taxon>
        <taxon>Alphaproteobacteria</taxon>
        <taxon>Hyphomicrobiales</taxon>
        <taxon>Stappiaceae</taxon>
        <taxon>Pseudovibrio</taxon>
    </lineage>
</organism>
<gene>
    <name evidence="10" type="ORF">GCM10007094_44160</name>
</gene>
<evidence type="ECO:0000313" key="11">
    <source>
        <dbReference type="Proteomes" id="UP000637980"/>
    </source>
</evidence>
<dbReference type="Proteomes" id="UP000637980">
    <property type="component" value="Unassembled WGS sequence"/>
</dbReference>
<evidence type="ECO:0000256" key="2">
    <source>
        <dbReference type="ARBA" id="ARBA00022692"/>
    </source>
</evidence>
<name>A0ABQ3EPJ5_9HYPH</name>
<comment type="caution">
    <text evidence="10">The sequence shown here is derived from an EMBL/GenBank/DDBJ whole genome shotgun (WGS) entry which is preliminary data.</text>
</comment>
<keyword evidence="5 7" id="KW-1133">Transmembrane helix</keyword>
<evidence type="ECO:0000256" key="3">
    <source>
        <dbReference type="ARBA" id="ARBA00022741"/>
    </source>
</evidence>
<dbReference type="InterPro" id="IPR027417">
    <property type="entry name" value="P-loop_NTPase"/>
</dbReference>
<proteinExistence type="predicted"/>
<feature type="transmembrane region" description="Helical" evidence="7">
    <location>
        <begin position="21"/>
        <end position="47"/>
    </location>
</feature>
<dbReference type="Pfam" id="PF00005">
    <property type="entry name" value="ABC_tran"/>
    <property type="match status" value="1"/>
</dbReference>
<dbReference type="PROSITE" id="PS50929">
    <property type="entry name" value="ABC_TM1F"/>
    <property type="match status" value="1"/>
</dbReference>
<accession>A0ABQ3EPJ5</accession>
<keyword evidence="6 7" id="KW-0472">Membrane</keyword>
<keyword evidence="3" id="KW-0547">Nucleotide-binding</keyword>
<dbReference type="PROSITE" id="PS50893">
    <property type="entry name" value="ABC_TRANSPORTER_2"/>
    <property type="match status" value="1"/>
</dbReference>
<feature type="transmembrane region" description="Helical" evidence="7">
    <location>
        <begin position="112"/>
        <end position="143"/>
    </location>
</feature>
<dbReference type="PANTHER" id="PTHR24221:SF248">
    <property type="entry name" value="ABC TRANSPORTER TRANSMEMBRANE REGION"/>
    <property type="match status" value="1"/>
</dbReference>
<dbReference type="SUPFAM" id="SSF90123">
    <property type="entry name" value="ABC transporter transmembrane region"/>
    <property type="match status" value="1"/>
</dbReference>
<dbReference type="SMART" id="SM00382">
    <property type="entry name" value="AAA"/>
    <property type="match status" value="1"/>
</dbReference>
<dbReference type="InterPro" id="IPR011527">
    <property type="entry name" value="ABC1_TM_dom"/>
</dbReference>
<dbReference type="InterPro" id="IPR036640">
    <property type="entry name" value="ABC1_TM_sf"/>
</dbReference>
<evidence type="ECO:0000256" key="7">
    <source>
        <dbReference type="SAM" id="Phobius"/>
    </source>
</evidence>
<dbReference type="InterPro" id="IPR003593">
    <property type="entry name" value="AAA+_ATPase"/>
</dbReference>
<feature type="domain" description="ABC transporter" evidence="8">
    <location>
        <begin position="301"/>
        <end position="542"/>
    </location>
</feature>
<evidence type="ECO:0000256" key="4">
    <source>
        <dbReference type="ARBA" id="ARBA00022840"/>
    </source>
</evidence>
<evidence type="ECO:0000256" key="5">
    <source>
        <dbReference type="ARBA" id="ARBA00022989"/>
    </source>
</evidence>
<evidence type="ECO:0000256" key="6">
    <source>
        <dbReference type="ARBA" id="ARBA00023136"/>
    </source>
</evidence>
<dbReference type="Gene3D" id="1.20.1560.10">
    <property type="entry name" value="ABC transporter type 1, transmembrane domain"/>
    <property type="match status" value="1"/>
</dbReference>
<dbReference type="InterPro" id="IPR039421">
    <property type="entry name" value="Type_1_exporter"/>
</dbReference>
<keyword evidence="2 7" id="KW-0812">Transmembrane</keyword>
<keyword evidence="11" id="KW-1185">Reference proteome</keyword>
<dbReference type="Gene3D" id="3.40.50.300">
    <property type="entry name" value="P-loop containing nucleotide triphosphate hydrolases"/>
    <property type="match status" value="1"/>
</dbReference>
<sequence length="545" mass="59020">MIVNLLMLTGPMFMLQLYDRVLSSGSVATLQGLFVIVVAAYFFLALYDLLRTRMLSRAAFRLDQFAGPAAFEVWLHSGLNAHGTMPRPLNDLATVRGFLSSPAMTGFFDMPWIPLFLAIIFLIHPWLGLLALGGAIVVISMALANQFATQRRFAQAMGMDSAESYFTDQVHRNGSALIPLGMATKLRSYWQDMHTAGLATGQTASERAETYTAFSKAFRLLLQSALLALGGYLALKQEVSPGMIVATSIIAGRALAPVDQVIGQWRNVMRAREAHRRLKVIMEGSTETKQRINLPDPEGEVVVRGLTKFAPGQAKRAERPPIIQEICFDLVPGDALGIIGPSASGKSTLARLLVGAWPADSGEIRLDGATLDQWAPDVLGRFVGYLPQTIELLAGTIRDNIVRFDPNASDDDLIAATKLAGVHELILKLPDGYNTRLEYGASILSGGQVQRIGLARALFRMPKLVVLDEPNSNLDADGDAALTQAISEMRQAGSTVIVMAHRPSAIAAVNKLMVLNDGCVVDFGNKSDVMRRATRLTSTVAAEAM</sequence>
<dbReference type="SUPFAM" id="SSF52540">
    <property type="entry name" value="P-loop containing nucleoside triphosphate hydrolases"/>
    <property type="match status" value="1"/>
</dbReference>